<dbReference type="InterPro" id="IPR014628">
    <property type="entry name" value="Man6P_isomerase_Firm_short"/>
</dbReference>
<dbReference type="InterPro" id="IPR051804">
    <property type="entry name" value="Carb_Metab_Reg_Kinase/Isom"/>
</dbReference>
<reference evidence="9 10" key="1">
    <citation type="submission" date="2021-10" db="EMBL/GenBank/DDBJ databases">
        <title>Anaerobic single-cell dispensing facilitates the cultivation of human gut bacteria.</title>
        <authorList>
            <person name="Afrizal A."/>
        </authorList>
    </citation>
    <scope>NUCLEOTIDE SEQUENCE [LARGE SCALE GENOMIC DNA]</scope>
    <source>
        <strain evidence="9 10">CLA-AA-H232</strain>
    </source>
</reference>
<evidence type="ECO:0000313" key="9">
    <source>
        <dbReference type="EMBL" id="MCC2210671.1"/>
    </source>
</evidence>
<keyword evidence="9" id="KW-0413">Isomerase</keyword>
<name>A0AAE3DZF8_9FIRM</name>
<dbReference type="InterPro" id="IPR011051">
    <property type="entry name" value="RmlC_Cupin_sf"/>
</dbReference>
<dbReference type="SUPFAM" id="SSF51182">
    <property type="entry name" value="RmlC-like cupins"/>
    <property type="match status" value="1"/>
</dbReference>
<evidence type="ECO:0000256" key="3">
    <source>
        <dbReference type="ARBA" id="ARBA00029741"/>
    </source>
</evidence>
<feature type="binding site" evidence="5">
    <location>
        <position position="177"/>
    </location>
    <ligand>
        <name>Zn(2+)</name>
        <dbReference type="ChEBI" id="CHEBI:29105"/>
    </ligand>
</feature>
<feature type="binding site" evidence="5">
    <location>
        <position position="102"/>
    </location>
    <ligand>
        <name>Zn(2+)</name>
        <dbReference type="ChEBI" id="CHEBI:29105"/>
    </ligand>
</feature>
<comment type="cofactor">
    <cofactor evidence="5">
        <name>Zn(2+)</name>
        <dbReference type="ChEBI" id="CHEBI:29105"/>
    </cofactor>
    <text evidence="5">Binds 1 zinc ion per subunit.</text>
</comment>
<proteinExistence type="predicted"/>
<evidence type="ECO:0000313" key="10">
    <source>
        <dbReference type="Proteomes" id="UP001198242"/>
    </source>
</evidence>
<dbReference type="GO" id="GO:0009298">
    <property type="term" value="P:GDP-mannose biosynthetic process"/>
    <property type="evidence" value="ECO:0007669"/>
    <property type="project" value="InterPro"/>
</dbReference>
<gene>
    <name evidence="9" type="ORF">LKE05_07695</name>
</gene>
<dbReference type="GO" id="GO:0008270">
    <property type="term" value="F:zinc ion binding"/>
    <property type="evidence" value="ECO:0007669"/>
    <property type="project" value="InterPro"/>
</dbReference>
<evidence type="ECO:0000256" key="6">
    <source>
        <dbReference type="PIRSR" id="PIRSR036894-2"/>
    </source>
</evidence>
<dbReference type="CDD" id="cd07010">
    <property type="entry name" value="cupin_PMI_type_I_N_bac"/>
    <property type="match status" value="1"/>
</dbReference>
<dbReference type="GO" id="GO:0004476">
    <property type="term" value="F:mannose-6-phosphate isomerase activity"/>
    <property type="evidence" value="ECO:0007669"/>
    <property type="project" value="InterPro"/>
</dbReference>
<dbReference type="Proteomes" id="UP001198242">
    <property type="component" value="Unassembled WGS sequence"/>
</dbReference>
<evidence type="ECO:0000256" key="2">
    <source>
        <dbReference type="ARBA" id="ARBA00022833"/>
    </source>
</evidence>
<dbReference type="PANTHER" id="PTHR42742">
    <property type="entry name" value="TRANSCRIPTIONAL REPRESSOR MPRA"/>
    <property type="match status" value="1"/>
</dbReference>
<dbReference type="InterPro" id="IPR016305">
    <property type="entry name" value="Mannose-6-P_Isomerase"/>
</dbReference>
<organism evidence="9 10">
    <name type="scientific">Hominilimicola fabiformis</name>
    <dbReference type="NCBI Taxonomy" id="2885356"/>
    <lineage>
        <taxon>Bacteria</taxon>
        <taxon>Bacillati</taxon>
        <taxon>Bacillota</taxon>
        <taxon>Clostridia</taxon>
        <taxon>Eubacteriales</taxon>
        <taxon>Oscillospiraceae</taxon>
        <taxon>Hominilimicola</taxon>
    </lineage>
</organism>
<sequence length="316" mass="35725">MSELYPVRLIPVFKDYLWGGTKLKTVFNKKSELNILAESWELSANKDGQSIIANGKYQGYGLKEYIDIVGKEIVGTKGLALDDFPILIKFIDAKKNLSVQVHPDDEYATCHDGANAKTEMWYILDCNVGAYLYYGFKKDITKQEYQDAIRSNTITDVLNKVPVHKGDVFFIPAGTVHAIGAGILICEIQQNSNTTYRVYDYDRRDKDGNKRELHIREALESSNLKKSTYSNSVLDGDDIILTQCDYFTVRRLKVQNRVQLRIDKTSFHSLIITDGSGELYMGGEILKLNKGDSIFIPAQNNEYTVSGPCEIILSFL</sequence>
<dbReference type="AlphaFoldDB" id="A0AAE3DZF8"/>
<dbReference type="PANTHER" id="PTHR42742:SF3">
    <property type="entry name" value="FRUCTOKINASE"/>
    <property type="match status" value="1"/>
</dbReference>
<keyword evidence="1 5" id="KW-0479">Metal-binding</keyword>
<keyword evidence="10" id="KW-1185">Reference proteome</keyword>
<feature type="active site" evidence="6">
    <location>
        <position position="197"/>
    </location>
</feature>
<evidence type="ECO:0000256" key="1">
    <source>
        <dbReference type="ARBA" id="ARBA00022723"/>
    </source>
</evidence>
<dbReference type="PIRSF" id="PIRSF036894">
    <property type="entry name" value="PMI_Firm_short"/>
    <property type="match status" value="1"/>
</dbReference>
<evidence type="ECO:0000256" key="5">
    <source>
        <dbReference type="PIRSR" id="PIRSR036894-1"/>
    </source>
</evidence>
<dbReference type="PRINTS" id="PR00714">
    <property type="entry name" value="MAN6PISMRASE"/>
</dbReference>
<evidence type="ECO:0000259" key="7">
    <source>
        <dbReference type="Pfam" id="PF20511"/>
    </source>
</evidence>
<dbReference type="Pfam" id="PF21621">
    <property type="entry name" value="MPI_cupin_dom"/>
    <property type="match status" value="1"/>
</dbReference>
<protein>
    <recommendedName>
        <fullName evidence="3">Phosphohexomutase</fullName>
    </recommendedName>
    <alternativeName>
        <fullName evidence="4">Phosphomannose isomerase</fullName>
    </alternativeName>
</protein>
<feature type="domain" description="Mannose-6-phosphate isomerase cupin" evidence="8">
    <location>
        <begin position="242"/>
        <end position="315"/>
    </location>
</feature>
<evidence type="ECO:0000256" key="4">
    <source>
        <dbReference type="ARBA" id="ARBA00030762"/>
    </source>
</evidence>
<dbReference type="GO" id="GO:0005975">
    <property type="term" value="P:carbohydrate metabolic process"/>
    <property type="evidence" value="ECO:0007669"/>
    <property type="project" value="InterPro"/>
</dbReference>
<dbReference type="InterPro" id="IPR014710">
    <property type="entry name" value="RmlC-like_jellyroll"/>
</dbReference>
<dbReference type="InterPro" id="IPR049071">
    <property type="entry name" value="MPI_cupin_dom"/>
</dbReference>
<dbReference type="Gene3D" id="2.60.120.10">
    <property type="entry name" value="Jelly Rolls"/>
    <property type="match status" value="2"/>
</dbReference>
<feature type="binding site" evidence="5">
    <location>
        <position position="119"/>
    </location>
    <ligand>
        <name>Zn(2+)</name>
        <dbReference type="ChEBI" id="CHEBI:29105"/>
    </ligand>
</feature>
<keyword evidence="2 5" id="KW-0862">Zinc</keyword>
<dbReference type="RefSeq" id="WP_022230329.1">
    <property type="nucleotide sequence ID" value="NZ_JAJEQM010000009.1"/>
</dbReference>
<dbReference type="Pfam" id="PF20511">
    <property type="entry name" value="PMI_typeI_cat"/>
    <property type="match status" value="1"/>
</dbReference>
<dbReference type="EMBL" id="JAJEQM010000009">
    <property type="protein sequence ID" value="MCC2210671.1"/>
    <property type="molecule type" value="Genomic_DNA"/>
</dbReference>
<evidence type="ECO:0000259" key="8">
    <source>
        <dbReference type="Pfam" id="PF21621"/>
    </source>
</evidence>
<dbReference type="InterPro" id="IPR046457">
    <property type="entry name" value="PMI_typeI_cat"/>
</dbReference>
<comment type="caution">
    <text evidence="9">The sequence shown here is derived from an EMBL/GenBank/DDBJ whole genome shotgun (WGS) entry which is preliminary data.</text>
</comment>
<feature type="domain" description="Phosphomannose isomerase type I catalytic" evidence="7">
    <location>
        <begin position="8"/>
        <end position="110"/>
    </location>
</feature>
<accession>A0AAE3DZF8</accession>